<evidence type="ECO:0000313" key="3">
    <source>
        <dbReference type="Proteomes" id="UP000003257"/>
    </source>
</evidence>
<feature type="domain" description="N-acetyltransferase" evidence="1">
    <location>
        <begin position="45"/>
        <end position="194"/>
    </location>
</feature>
<keyword evidence="3" id="KW-1185">Reference proteome</keyword>
<dbReference type="SUPFAM" id="SSF55729">
    <property type="entry name" value="Acyl-CoA N-acyltransferases (Nat)"/>
    <property type="match status" value="1"/>
</dbReference>
<evidence type="ECO:0000313" key="2">
    <source>
        <dbReference type="EMBL" id="EDQ02879.1"/>
    </source>
</evidence>
<dbReference type="EMBL" id="ABID01000088">
    <property type="protein sequence ID" value="EDQ02879.1"/>
    <property type="molecule type" value="Genomic_DNA"/>
</dbReference>
<reference evidence="2 3" key="1">
    <citation type="submission" date="2007-11" db="EMBL/GenBank/DDBJ databases">
        <authorList>
            <person name="Wagner-Dobler I."/>
            <person name="Ferriera S."/>
            <person name="Johnson J."/>
            <person name="Kravitz S."/>
            <person name="Beeson K."/>
            <person name="Sutton G."/>
            <person name="Rogers Y.-H."/>
            <person name="Friedman R."/>
            <person name="Frazier M."/>
            <person name="Venter J.C."/>
        </authorList>
    </citation>
    <scope>NUCLEOTIDE SEQUENCE [LARGE SCALE GENOMIC DNA]</scope>
    <source>
        <strain evidence="2 3">HEL-45</strain>
    </source>
</reference>
<accession>A0ABP2D3J5</accession>
<protein>
    <recommendedName>
        <fullName evidence="1">N-acetyltransferase domain-containing protein</fullName>
    </recommendedName>
</protein>
<dbReference type="Proteomes" id="UP000003257">
    <property type="component" value="Unassembled WGS sequence"/>
</dbReference>
<dbReference type="InterPro" id="IPR000182">
    <property type="entry name" value="GNAT_dom"/>
</dbReference>
<gene>
    <name evidence="2" type="ORF">OIHEL45_00015</name>
</gene>
<dbReference type="InterPro" id="IPR016181">
    <property type="entry name" value="Acyl_CoA_acyltransferase"/>
</dbReference>
<sequence length="194" mass="22077">MTLEAAEFLQAENERLNHELRAFVSVALQHGLQDYCETRHPVLTADIRSSQDKSQVGARKKYADVLARINQVPGLQGETGHTEDRTYYRNAQDNVAYIEHSFRNRRFFLGGIWVAPHHREKGIAHTILRALVKASDAVDLSVELVHEPFGNEGLRMDDLEAFYNRHGFTRQRTSDGGMVRFPRSSLDLYLGEPG</sequence>
<evidence type="ECO:0000259" key="1">
    <source>
        <dbReference type="PROSITE" id="PS51186"/>
    </source>
</evidence>
<organism evidence="2 3">
    <name type="scientific">Sulfitobacter indolifex HEL-45</name>
    <dbReference type="NCBI Taxonomy" id="391624"/>
    <lineage>
        <taxon>Bacteria</taxon>
        <taxon>Pseudomonadati</taxon>
        <taxon>Pseudomonadota</taxon>
        <taxon>Alphaproteobacteria</taxon>
        <taxon>Rhodobacterales</taxon>
        <taxon>Roseobacteraceae</taxon>
        <taxon>Sulfitobacter</taxon>
    </lineage>
</organism>
<proteinExistence type="predicted"/>
<name>A0ABP2D3J5_9RHOB</name>
<comment type="caution">
    <text evidence="2">The sequence shown here is derived from an EMBL/GenBank/DDBJ whole genome shotgun (WGS) entry which is preliminary data.</text>
</comment>
<dbReference type="PROSITE" id="PS51186">
    <property type="entry name" value="GNAT"/>
    <property type="match status" value="1"/>
</dbReference>
<dbReference type="Pfam" id="PF13508">
    <property type="entry name" value="Acetyltransf_7"/>
    <property type="match status" value="1"/>
</dbReference>
<dbReference type="Gene3D" id="3.40.630.30">
    <property type="match status" value="1"/>
</dbReference>